<accession>A0A418R279</accession>
<dbReference type="EMBL" id="QYCN01000008">
    <property type="protein sequence ID" value="RIY11523.1"/>
    <property type="molecule type" value="Genomic_DNA"/>
</dbReference>
<dbReference type="RefSeq" id="WP_119655043.1">
    <property type="nucleotide sequence ID" value="NZ_JBHUOI010000008.1"/>
</dbReference>
<evidence type="ECO:0000313" key="1">
    <source>
        <dbReference type="EMBL" id="RIY11523.1"/>
    </source>
</evidence>
<gene>
    <name evidence="1" type="ORF">D0T11_06860</name>
</gene>
<protein>
    <submittedName>
        <fullName evidence="1">Uncharacterized protein</fullName>
    </submittedName>
</protein>
<sequence>MSLLRTILTVSLFSLLLAVLGGPLVLRAATGPARRQLEAAPKAVRLDAGSLRPLAAAPALGGQPS</sequence>
<organism evidence="1 2">
    <name type="scientific">Hymenobacter rubripertinctus</name>
    <dbReference type="NCBI Taxonomy" id="2029981"/>
    <lineage>
        <taxon>Bacteria</taxon>
        <taxon>Pseudomonadati</taxon>
        <taxon>Bacteroidota</taxon>
        <taxon>Cytophagia</taxon>
        <taxon>Cytophagales</taxon>
        <taxon>Hymenobacteraceae</taxon>
        <taxon>Hymenobacter</taxon>
    </lineage>
</organism>
<name>A0A418R279_9BACT</name>
<comment type="caution">
    <text evidence="1">The sequence shown here is derived from an EMBL/GenBank/DDBJ whole genome shotgun (WGS) entry which is preliminary data.</text>
</comment>
<dbReference type="AlphaFoldDB" id="A0A418R279"/>
<proteinExistence type="predicted"/>
<keyword evidence="2" id="KW-1185">Reference proteome</keyword>
<reference evidence="1 2" key="1">
    <citation type="submission" date="2019-01" db="EMBL/GenBank/DDBJ databases">
        <title>Hymenobacter humicola sp. nov., isolated from soils in Antarctica.</title>
        <authorList>
            <person name="Sedlacek I."/>
            <person name="Holochova P."/>
            <person name="Kralova S."/>
            <person name="Pantucek R."/>
            <person name="Stankova E."/>
            <person name="Vrbovska V."/>
            <person name="Kristofova L."/>
            <person name="Svec P."/>
            <person name="Busse H.-J."/>
        </authorList>
    </citation>
    <scope>NUCLEOTIDE SEQUENCE [LARGE SCALE GENOMIC DNA]</scope>
    <source>
        <strain evidence="1 2">CCM 8852</strain>
    </source>
</reference>
<dbReference type="Proteomes" id="UP000284250">
    <property type="component" value="Unassembled WGS sequence"/>
</dbReference>
<evidence type="ECO:0000313" key="2">
    <source>
        <dbReference type="Proteomes" id="UP000284250"/>
    </source>
</evidence>